<accession>A0A0D8XNA9</accession>
<dbReference type="PANTHER" id="PTHR46376">
    <property type="entry name" value="LEUCINE-ZIPPER-LIKE TRANSCRIPTIONAL REGULATOR 1"/>
    <property type="match status" value="1"/>
</dbReference>
<dbReference type="EMBL" id="KN716520">
    <property type="protein sequence ID" value="KJH43856.1"/>
    <property type="molecule type" value="Genomic_DNA"/>
</dbReference>
<evidence type="ECO:0000256" key="2">
    <source>
        <dbReference type="ARBA" id="ARBA00022737"/>
    </source>
</evidence>
<dbReference type="InterPro" id="IPR000859">
    <property type="entry name" value="CUB_dom"/>
</dbReference>
<dbReference type="SUPFAM" id="SSF49854">
    <property type="entry name" value="Spermadhesin, CUB domain"/>
    <property type="match status" value="1"/>
</dbReference>
<dbReference type="OrthoDB" id="9998912at2759"/>
<name>A0A0D8XNA9_DICVI</name>
<dbReference type="AlphaFoldDB" id="A0A0D8XNA9"/>
<reference evidence="6 7" key="1">
    <citation type="submission" date="2013-11" db="EMBL/GenBank/DDBJ databases">
        <title>Draft genome of the bovine lungworm Dictyocaulus viviparus.</title>
        <authorList>
            <person name="Mitreva M."/>
        </authorList>
    </citation>
    <scope>NUCLEOTIDE SEQUENCE [LARGE SCALE GENOMIC DNA]</scope>
    <source>
        <strain evidence="6 7">HannoverDv2000</strain>
    </source>
</reference>
<organism evidence="6 7">
    <name type="scientific">Dictyocaulus viviparus</name>
    <name type="common">Bovine lungworm</name>
    <dbReference type="NCBI Taxonomy" id="29172"/>
    <lineage>
        <taxon>Eukaryota</taxon>
        <taxon>Metazoa</taxon>
        <taxon>Ecdysozoa</taxon>
        <taxon>Nematoda</taxon>
        <taxon>Chromadorea</taxon>
        <taxon>Rhabditida</taxon>
        <taxon>Rhabditina</taxon>
        <taxon>Rhabditomorpha</taxon>
        <taxon>Strongyloidea</taxon>
        <taxon>Metastrongylidae</taxon>
        <taxon>Dictyocaulus</taxon>
    </lineage>
</organism>
<evidence type="ECO:0000256" key="3">
    <source>
        <dbReference type="ARBA" id="ARBA00023157"/>
    </source>
</evidence>
<dbReference type="STRING" id="29172.A0A0D8XNA9"/>
<dbReference type="Gene3D" id="2.120.10.80">
    <property type="entry name" value="Kelch-type beta propeller"/>
    <property type="match status" value="2"/>
</dbReference>
<keyword evidence="3" id="KW-1015">Disulfide bond</keyword>
<dbReference type="InterPro" id="IPR035914">
    <property type="entry name" value="Sperma_CUB_dom_sf"/>
</dbReference>
<dbReference type="Gene3D" id="2.60.120.290">
    <property type="entry name" value="Spermadhesin, CUB domain"/>
    <property type="match status" value="1"/>
</dbReference>
<evidence type="ECO:0000313" key="6">
    <source>
        <dbReference type="EMBL" id="KJH43856.1"/>
    </source>
</evidence>
<dbReference type="SUPFAM" id="SSF117281">
    <property type="entry name" value="Kelch motif"/>
    <property type="match status" value="1"/>
</dbReference>
<dbReference type="GO" id="GO:0005794">
    <property type="term" value="C:Golgi apparatus"/>
    <property type="evidence" value="ECO:0007669"/>
    <property type="project" value="TreeGrafter"/>
</dbReference>
<dbReference type="InterPro" id="IPR015915">
    <property type="entry name" value="Kelch-typ_b-propeller"/>
</dbReference>
<sequence length="573" mass="64591">MVMGIPLSVVSNQASFDLEKSLSLSCDRHCYNGLCLNGSCICSKGWVGIQCDHCYGRIQLTENQSQLIDGPLDYASSSKCTWVVENVKKSGTSLNIRLENFQTECGWDFVYIYDGDVDIIDVHITVTRMVYVVIVNVFVKKGLQVLTVKYEYAAYTMKESPDHACMVESVRIFDALVYHLTTSHLLWVSHASGCGFETSGINKINIPKIITSAASEVCQVQKKYSVWDRIATNRAPSGRASHASIIIDDVIWSVGGEHFNGVSFEDPVVFNITSRLWKTITVEGNFKPAPRFDHTLVRYKMKLFMFGGVIGRKNITSELWSFDLQTKKWTLEGGENNDVMLAPLSVAGHTAHVIGSEMLIFFGYHPEIGFVHNVQIFNFGNSPETRKWRFGNTKDQVYGRFRHSSVQYKMDTGDAILVYGGTMWSKSQNNLTDSLMKYDIKHEKWYVTNLSPSGVQLFLHTASILNGLMIVVGGSGYNISESRTKQECFSSMILVYDIACKQWFNISSGTAELRRYGHTAVVTNDELFIWGGFNGRMLNDVWQFSAEDLLHLTDALCDEPHTMRRANFTKDID</sequence>
<keyword evidence="2" id="KW-0677">Repeat</keyword>
<feature type="domain" description="CUB" evidence="5">
    <location>
        <begin position="54"/>
        <end position="117"/>
    </location>
</feature>
<dbReference type="PANTHER" id="PTHR46376:SF2">
    <property type="entry name" value="DISTRACTED, ISOFORM B"/>
    <property type="match status" value="1"/>
</dbReference>
<keyword evidence="1" id="KW-0880">Kelch repeat</keyword>
<dbReference type="Pfam" id="PF00431">
    <property type="entry name" value="CUB"/>
    <property type="match status" value="1"/>
</dbReference>
<dbReference type="InterPro" id="IPR051568">
    <property type="entry name" value="LZTR1/Attractin"/>
</dbReference>
<comment type="caution">
    <text evidence="4">Lacks conserved residue(s) required for the propagation of feature annotation.</text>
</comment>
<keyword evidence="7" id="KW-1185">Reference proteome</keyword>
<evidence type="ECO:0000256" key="1">
    <source>
        <dbReference type="ARBA" id="ARBA00022441"/>
    </source>
</evidence>
<proteinExistence type="predicted"/>
<protein>
    <submittedName>
        <fullName evidence="6">Kelch repeat protein</fullName>
    </submittedName>
</protein>
<dbReference type="Gene3D" id="2.10.25.10">
    <property type="entry name" value="Laminin"/>
    <property type="match status" value="1"/>
</dbReference>
<evidence type="ECO:0000259" key="5">
    <source>
        <dbReference type="PROSITE" id="PS01180"/>
    </source>
</evidence>
<evidence type="ECO:0000256" key="4">
    <source>
        <dbReference type="PROSITE-ProRule" id="PRU00059"/>
    </source>
</evidence>
<dbReference type="Pfam" id="PF24981">
    <property type="entry name" value="Beta-prop_ATRN-LZTR1"/>
    <property type="match status" value="1"/>
</dbReference>
<gene>
    <name evidence="6" type="ORF">DICVIV_10118</name>
</gene>
<dbReference type="InterPro" id="IPR056737">
    <property type="entry name" value="Beta-prop_ATRN-MKLN-like"/>
</dbReference>
<evidence type="ECO:0000313" key="7">
    <source>
        <dbReference type="Proteomes" id="UP000053766"/>
    </source>
</evidence>
<dbReference type="PROSITE" id="PS01180">
    <property type="entry name" value="CUB"/>
    <property type="match status" value="1"/>
</dbReference>
<reference evidence="7" key="2">
    <citation type="journal article" date="2016" name="Sci. Rep.">
        <title>Dictyocaulus viviparus genome, variome and transcriptome elucidate lungworm biology and support future intervention.</title>
        <authorList>
            <person name="McNulty S.N."/>
            <person name="Strube C."/>
            <person name="Rosa B.A."/>
            <person name="Martin J.C."/>
            <person name="Tyagi R."/>
            <person name="Choi Y.J."/>
            <person name="Wang Q."/>
            <person name="Hallsworth Pepin K."/>
            <person name="Zhang X."/>
            <person name="Ozersky P."/>
            <person name="Wilson R.K."/>
            <person name="Sternberg P.W."/>
            <person name="Gasser R.B."/>
            <person name="Mitreva M."/>
        </authorList>
    </citation>
    <scope>NUCLEOTIDE SEQUENCE [LARGE SCALE GENOMIC DNA]</scope>
    <source>
        <strain evidence="7">HannoverDv2000</strain>
    </source>
</reference>
<dbReference type="Proteomes" id="UP000053766">
    <property type="component" value="Unassembled WGS sequence"/>
</dbReference>